<sequence length="251" mass="27800">MNYAIVIPARRDSSRLPGKPLLELGGIPMIVRTYRQCAQAAPAERIVVATDCDMIRTACELAGIRTLMTSSDCLTGTDRVAEVARRVEADTYINVQGDDPLFNPDDLRLLIDAAATAPDAVINGYCPIASIEDFRNPSIPKVAVRPDGRLLYMSRASIPITKQGEFHRAWRQVCAYAFPRQALQAFAAVTRKTALEEIEDIEILRFLELGFEVRMVQMSDQSIAVDTPADVLRVEQALRARQHSDVPEAQS</sequence>
<keyword evidence="5" id="KW-1185">Reference proteome</keyword>
<keyword evidence="2 4" id="KW-0548">Nucleotidyltransferase</keyword>
<dbReference type="PANTHER" id="PTHR42866">
    <property type="entry name" value="3-DEOXY-MANNO-OCTULOSONATE CYTIDYLYLTRANSFERASE"/>
    <property type="match status" value="1"/>
</dbReference>
<accession>A0ABS3AZ13</accession>
<organism evidence="4 5">
    <name type="scientific">Xanthomonas bonasiae</name>
    <dbReference type="NCBI Taxonomy" id="2810351"/>
    <lineage>
        <taxon>Bacteria</taxon>
        <taxon>Pseudomonadati</taxon>
        <taxon>Pseudomonadota</taxon>
        <taxon>Gammaproteobacteria</taxon>
        <taxon>Lysobacterales</taxon>
        <taxon>Lysobacteraceae</taxon>
        <taxon>Xanthomonas</taxon>
    </lineage>
</organism>
<dbReference type="InterPro" id="IPR004528">
    <property type="entry name" value="KdsB"/>
</dbReference>
<evidence type="ECO:0000256" key="1">
    <source>
        <dbReference type="ARBA" id="ARBA00022679"/>
    </source>
</evidence>
<dbReference type="EC" id="2.7.7.38" evidence="4"/>
<evidence type="ECO:0000256" key="2">
    <source>
        <dbReference type="ARBA" id="ARBA00022695"/>
    </source>
</evidence>
<dbReference type="CDD" id="cd02517">
    <property type="entry name" value="CMP-KDO-Synthetase"/>
    <property type="match status" value="1"/>
</dbReference>
<dbReference type="NCBIfam" id="NF003952">
    <property type="entry name" value="PRK05450.1-5"/>
    <property type="match status" value="1"/>
</dbReference>
<reference evidence="4 5" key="1">
    <citation type="submission" date="2021-02" db="EMBL/GenBank/DDBJ databases">
        <title>Taxonomically Unique Crown Gall-Associated Xanthomonas Stains Have Deficiency in Virulence Repertories.</title>
        <authorList>
            <person name="Mafakheri H."/>
            <person name="Taghavi S.M."/>
            <person name="Dimkic I."/>
            <person name="Nemanja K."/>
            <person name="Osdaghi E."/>
        </authorList>
    </citation>
    <scope>NUCLEOTIDE SEQUENCE [LARGE SCALE GENOMIC DNA]</scope>
    <source>
        <strain evidence="4 5">FX4</strain>
    </source>
</reference>
<dbReference type="PANTHER" id="PTHR42866:SF2">
    <property type="entry name" value="3-DEOXY-MANNO-OCTULOSONATE CYTIDYLYLTRANSFERASE, MITOCHONDRIAL"/>
    <property type="match status" value="1"/>
</dbReference>
<evidence type="ECO:0000313" key="5">
    <source>
        <dbReference type="Proteomes" id="UP000695802"/>
    </source>
</evidence>
<dbReference type="Pfam" id="PF02348">
    <property type="entry name" value="CTP_transf_3"/>
    <property type="match status" value="1"/>
</dbReference>
<dbReference type="InterPro" id="IPR029044">
    <property type="entry name" value="Nucleotide-diphossugar_trans"/>
</dbReference>
<dbReference type="EMBL" id="JAFIWB010000003">
    <property type="protein sequence ID" value="MBN6101592.1"/>
    <property type="molecule type" value="Genomic_DNA"/>
</dbReference>
<dbReference type="Gene3D" id="3.90.550.10">
    <property type="entry name" value="Spore Coat Polysaccharide Biosynthesis Protein SpsA, Chain A"/>
    <property type="match status" value="1"/>
</dbReference>
<keyword evidence="3" id="KW-0448">Lipopolysaccharide biosynthesis</keyword>
<comment type="caution">
    <text evidence="4">The sequence shown here is derived from an EMBL/GenBank/DDBJ whole genome shotgun (WGS) entry which is preliminary data.</text>
</comment>
<dbReference type="GO" id="GO:0008690">
    <property type="term" value="F:3-deoxy-manno-octulosonate cytidylyltransferase activity"/>
    <property type="evidence" value="ECO:0007669"/>
    <property type="project" value="UniProtKB-EC"/>
</dbReference>
<protein>
    <submittedName>
        <fullName evidence="4">3-deoxy-manno-octulosonate cytidylyltransferase</fullName>
        <ecNumber evidence="4">2.7.7.38</ecNumber>
    </submittedName>
</protein>
<evidence type="ECO:0000256" key="3">
    <source>
        <dbReference type="ARBA" id="ARBA00022985"/>
    </source>
</evidence>
<dbReference type="Proteomes" id="UP000695802">
    <property type="component" value="Unassembled WGS sequence"/>
</dbReference>
<dbReference type="NCBIfam" id="NF009905">
    <property type="entry name" value="PRK13368.1"/>
    <property type="match status" value="1"/>
</dbReference>
<dbReference type="RefSeq" id="WP_206229046.1">
    <property type="nucleotide sequence ID" value="NZ_JAFIWB010000003.1"/>
</dbReference>
<dbReference type="InterPro" id="IPR003329">
    <property type="entry name" value="Cytidylyl_trans"/>
</dbReference>
<name>A0ABS3AZ13_9XANT</name>
<evidence type="ECO:0000313" key="4">
    <source>
        <dbReference type="EMBL" id="MBN6101592.1"/>
    </source>
</evidence>
<keyword evidence="1 4" id="KW-0808">Transferase</keyword>
<gene>
    <name evidence="4" type="ORF">JR064_05375</name>
</gene>
<dbReference type="SUPFAM" id="SSF53448">
    <property type="entry name" value="Nucleotide-diphospho-sugar transferases"/>
    <property type="match status" value="1"/>
</dbReference>
<proteinExistence type="predicted"/>